<evidence type="ECO:0000256" key="2">
    <source>
        <dbReference type="SAM" id="MobiDB-lite"/>
    </source>
</evidence>
<feature type="binding site" evidence="1">
    <location>
        <position position="390"/>
    </location>
    <ligand>
        <name>Mg(2+)</name>
        <dbReference type="ChEBI" id="CHEBI:18420"/>
        <label>1</label>
    </ligand>
</feature>
<accession>A0A839PXF0</accession>
<dbReference type="InterPro" id="IPR036705">
    <property type="entry name" value="Ribosyl_crysJ1_sf"/>
</dbReference>
<dbReference type="InterPro" id="IPR005502">
    <property type="entry name" value="Ribosyl_crysJ1"/>
</dbReference>
<dbReference type="GO" id="GO:0046872">
    <property type="term" value="F:metal ion binding"/>
    <property type="evidence" value="ECO:0007669"/>
    <property type="project" value="UniProtKB-KW"/>
</dbReference>
<dbReference type="AlphaFoldDB" id="A0A839PXF0"/>
<gene>
    <name evidence="3" type="ORF">FHW14_001831</name>
</gene>
<comment type="cofactor">
    <cofactor evidence="1">
        <name>Mg(2+)</name>
        <dbReference type="ChEBI" id="CHEBI:18420"/>
    </cofactor>
    <text evidence="1">Binds 2 magnesium ions per subunit.</text>
</comment>
<dbReference type="Proteomes" id="UP000590811">
    <property type="component" value="Unassembled WGS sequence"/>
</dbReference>
<dbReference type="EMBL" id="JACHVT010000004">
    <property type="protein sequence ID" value="MBB2986666.1"/>
    <property type="molecule type" value="Genomic_DNA"/>
</dbReference>
<dbReference type="Pfam" id="PF03747">
    <property type="entry name" value="ADP_ribosyl_GH"/>
    <property type="match status" value="1"/>
</dbReference>
<feature type="binding site" evidence="1">
    <location>
        <position position="387"/>
    </location>
    <ligand>
        <name>Mg(2+)</name>
        <dbReference type="ChEBI" id="CHEBI:18420"/>
        <label>1</label>
    </ligand>
</feature>
<reference evidence="3 4" key="1">
    <citation type="submission" date="2020-08" db="EMBL/GenBank/DDBJ databases">
        <title>Genomic Encyclopedia of Type Strains, Phase IV (KMG-V): Genome sequencing to study the core and pangenomes of soil and plant-associated prokaryotes.</title>
        <authorList>
            <person name="Whitman W."/>
        </authorList>
    </citation>
    <scope>NUCLEOTIDE SEQUENCE [LARGE SCALE GENOMIC DNA]</scope>
    <source>
        <strain evidence="3 4">B3ACCR2</strain>
    </source>
</reference>
<keyword evidence="1" id="KW-0460">Magnesium</keyword>
<dbReference type="GO" id="GO:0016787">
    <property type="term" value="F:hydrolase activity"/>
    <property type="evidence" value="ECO:0007669"/>
    <property type="project" value="UniProtKB-KW"/>
</dbReference>
<dbReference type="SUPFAM" id="SSF101478">
    <property type="entry name" value="ADP-ribosylglycohydrolase"/>
    <property type="match status" value="1"/>
</dbReference>
<sequence length="472" mass="49664">MQPEDLLLHGLVQARAEGADVDDLERRWQDAGGGLEVPVSGAADTPAPPALRALATELLDVLDEQAPAGHLDPTAAVARARGAATTLPSAGPTDELADRLHGAWLGRAAGCLLGKPVEKIPRRGIEAILRDTGRWPLDDWFTARGLSDEVARSWPWNRRSAPTSLAENIDGMPEDDDLNFAVLVLRMLQQASRDGRALQTDDVAKAWLDNLPAGRVFTAERVAYRNLLEGVEPDRAALVRNPFREWIGALIRADVHGWAHPGDLAAAVASAAVDARLSHTGAGAEGELWAAALTSAALVVDDVAEAVRTARRVLDPDGPLARAVDLGDEVGASDLDDAQALDRLHEAYGHHHWVHVLPNAATITFALVRGRGDLGRTAALAVTAGWDTDSVGATVGGVVGAVVGAEALPERWVAPLHDRLATSLPGPNELSLHYLAAQTLGLATRGRDDAGEADERATDVEGAGRARAGVGA</sequence>
<keyword evidence="1" id="KW-0479">Metal-binding</keyword>
<feature type="compositionally biased region" description="Basic and acidic residues" evidence="2">
    <location>
        <begin position="446"/>
        <end position="464"/>
    </location>
</feature>
<feature type="region of interest" description="Disordered" evidence="2">
    <location>
        <begin position="446"/>
        <end position="472"/>
    </location>
</feature>
<dbReference type="RefSeq" id="WP_253354370.1">
    <property type="nucleotide sequence ID" value="NZ_JACHVT010000004.1"/>
</dbReference>
<protein>
    <submittedName>
        <fullName evidence="3">ADP-ribosylglycohydrolase</fullName>
    </submittedName>
</protein>
<evidence type="ECO:0000313" key="3">
    <source>
        <dbReference type="EMBL" id="MBB2986666.1"/>
    </source>
</evidence>
<proteinExistence type="predicted"/>
<name>A0A839PXF0_9MICO</name>
<feature type="binding site" evidence="1">
    <location>
        <position position="389"/>
    </location>
    <ligand>
        <name>Mg(2+)</name>
        <dbReference type="ChEBI" id="CHEBI:18420"/>
        <label>1</label>
    </ligand>
</feature>
<evidence type="ECO:0000256" key="1">
    <source>
        <dbReference type="PIRSR" id="PIRSR605502-1"/>
    </source>
</evidence>
<organism evidence="3 4">
    <name type="scientific">Terracoccus luteus</name>
    <dbReference type="NCBI Taxonomy" id="53356"/>
    <lineage>
        <taxon>Bacteria</taxon>
        <taxon>Bacillati</taxon>
        <taxon>Actinomycetota</taxon>
        <taxon>Actinomycetes</taxon>
        <taxon>Micrococcales</taxon>
        <taxon>Intrasporangiaceae</taxon>
        <taxon>Terracoccus</taxon>
    </lineage>
</organism>
<keyword evidence="3" id="KW-0378">Hydrolase</keyword>
<dbReference type="Gene3D" id="1.10.4080.10">
    <property type="entry name" value="ADP-ribosylation/Crystallin J1"/>
    <property type="match status" value="1"/>
</dbReference>
<evidence type="ECO:0000313" key="4">
    <source>
        <dbReference type="Proteomes" id="UP000590811"/>
    </source>
</evidence>
<comment type="caution">
    <text evidence="3">The sequence shown here is derived from an EMBL/GenBank/DDBJ whole genome shotgun (WGS) entry which is preliminary data.</text>
</comment>